<dbReference type="Gene3D" id="3.40.50.720">
    <property type="entry name" value="NAD(P)-binding Rossmann-like Domain"/>
    <property type="match status" value="1"/>
</dbReference>
<feature type="region of interest" description="Disordered" evidence="3">
    <location>
        <begin position="1"/>
        <end position="23"/>
    </location>
</feature>
<dbReference type="InterPro" id="IPR057326">
    <property type="entry name" value="KR_dom"/>
</dbReference>
<reference evidence="5 6" key="1">
    <citation type="submission" date="2018-03" db="EMBL/GenBank/DDBJ databases">
        <title>Bioinformatic expansion and discovery of thiopeptide antibiotics.</title>
        <authorList>
            <person name="Schwalen C.J."/>
            <person name="Hudson G.A."/>
            <person name="Mitchell D.A."/>
        </authorList>
    </citation>
    <scope>NUCLEOTIDE SEQUENCE [LARGE SCALE GENOMIC DNA]</scope>
    <source>
        <strain evidence="5 6">ATCC 21389</strain>
    </source>
</reference>
<dbReference type="Proteomes" id="UP000248039">
    <property type="component" value="Unassembled WGS sequence"/>
</dbReference>
<name>A0A2V4NJ98_9ACTN</name>
<evidence type="ECO:0000256" key="3">
    <source>
        <dbReference type="SAM" id="MobiDB-lite"/>
    </source>
</evidence>
<feature type="domain" description="Ketoreductase" evidence="4">
    <location>
        <begin position="23"/>
        <end position="203"/>
    </location>
</feature>
<evidence type="ECO:0000313" key="5">
    <source>
        <dbReference type="EMBL" id="PYC80555.1"/>
    </source>
</evidence>
<dbReference type="InterPro" id="IPR036291">
    <property type="entry name" value="NAD(P)-bd_dom_sf"/>
</dbReference>
<evidence type="ECO:0000256" key="1">
    <source>
        <dbReference type="ARBA" id="ARBA00006484"/>
    </source>
</evidence>
<dbReference type="RefSeq" id="WP_110668901.1">
    <property type="nucleotide sequence ID" value="NZ_PYBW01000039.1"/>
</dbReference>
<dbReference type="OrthoDB" id="7211155at2"/>
<gene>
    <name evidence="5" type="ORF">C7C46_12795</name>
</gene>
<dbReference type="GO" id="GO:0016491">
    <property type="term" value="F:oxidoreductase activity"/>
    <property type="evidence" value="ECO:0007669"/>
    <property type="project" value="UniProtKB-KW"/>
</dbReference>
<dbReference type="PRINTS" id="PR00081">
    <property type="entry name" value="GDHRDH"/>
</dbReference>
<evidence type="ECO:0000259" key="4">
    <source>
        <dbReference type="SMART" id="SM00822"/>
    </source>
</evidence>
<dbReference type="Pfam" id="PF00106">
    <property type="entry name" value="adh_short"/>
    <property type="match status" value="1"/>
</dbReference>
<keyword evidence="6" id="KW-1185">Reference proteome</keyword>
<comment type="caution">
    <text evidence="5">The sequence shown here is derived from an EMBL/GenBank/DDBJ whole genome shotgun (WGS) entry which is preliminary data.</text>
</comment>
<accession>A0A2V4NJ98</accession>
<protein>
    <submittedName>
        <fullName evidence="5">Short-chain dehydrogenase</fullName>
    </submittedName>
</protein>
<evidence type="ECO:0000256" key="2">
    <source>
        <dbReference type="ARBA" id="ARBA00023002"/>
    </source>
</evidence>
<dbReference type="PANTHER" id="PTHR42901:SF1">
    <property type="entry name" value="ALCOHOL DEHYDROGENASE"/>
    <property type="match status" value="1"/>
</dbReference>
<dbReference type="InterPro" id="IPR002347">
    <property type="entry name" value="SDR_fam"/>
</dbReference>
<comment type="similarity">
    <text evidence="1">Belongs to the short-chain dehydrogenases/reductases (SDR) family.</text>
</comment>
<dbReference type="PANTHER" id="PTHR42901">
    <property type="entry name" value="ALCOHOL DEHYDROGENASE"/>
    <property type="match status" value="1"/>
</dbReference>
<organism evidence="5 6">
    <name type="scientific">Streptomyces tateyamensis</name>
    <dbReference type="NCBI Taxonomy" id="565073"/>
    <lineage>
        <taxon>Bacteria</taxon>
        <taxon>Bacillati</taxon>
        <taxon>Actinomycetota</taxon>
        <taxon>Actinomycetes</taxon>
        <taxon>Kitasatosporales</taxon>
        <taxon>Streptomycetaceae</taxon>
        <taxon>Streptomyces</taxon>
    </lineage>
</organism>
<dbReference type="CDD" id="cd05233">
    <property type="entry name" value="SDR_c"/>
    <property type="match status" value="1"/>
</dbReference>
<dbReference type="AlphaFoldDB" id="A0A2V4NJ98"/>
<keyword evidence="2" id="KW-0560">Oxidoreductase</keyword>
<dbReference type="SMART" id="SM00822">
    <property type="entry name" value="PKS_KR"/>
    <property type="match status" value="1"/>
</dbReference>
<evidence type="ECO:0000313" key="6">
    <source>
        <dbReference type="Proteomes" id="UP000248039"/>
    </source>
</evidence>
<dbReference type="SUPFAM" id="SSF51735">
    <property type="entry name" value="NAD(P)-binding Rossmann-fold domains"/>
    <property type="match status" value="1"/>
</dbReference>
<sequence>MSASSSRTTASTSTSTSAGASARTAVVTGASRGLGRAVAAELVARDFQVLGLARGEADLLAVRAELGERFVPLVGDATDEALAESVLREHRPTLLVLGAGAHPLVAPVQEQSWESFSENWQTDTRHVFTWITEVLRRPPAPGSVVVSLSSGAVLGGSPLSGGYASAKAAVRYLSQYAAEEAQRAGLDLRFVTVLPQMTPGTGIGTIAIEGYAARAGVDQAAFVAARGPILTPAQFAKALVEVALDPQAAAEYRGTGDGLLPLG</sequence>
<dbReference type="EMBL" id="PYBW01000039">
    <property type="protein sequence ID" value="PYC80555.1"/>
    <property type="molecule type" value="Genomic_DNA"/>
</dbReference>
<proteinExistence type="inferred from homology"/>